<proteinExistence type="predicted"/>
<keyword evidence="2" id="KW-1185">Reference proteome</keyword>
<gene>
    <name evidence="1" type="ORF">EHS13_19425</name>
</gene>
<sequence length="60" mass="6424">MASSILAIITLEHGKVAGGAPIFFVDSIEEQQSTSLYLEKILDATAHDLKNGAMIIVKHS</sequence>
<dbReference type="OrthoDB" id="1955035at2"/>
<dbReference type="Pfam" id="PF21835">
    <property type="entry name" value="YIEGIA_cap"/>
    <property type="match status" value="1"/>
</dbReference>
<evidence type="ECO:0000313" key="1">
    <source>
        <dbReference type="EMBL" id="QGQ96901.1"/>
    </source>
</evidence>
<dbReference type="KEGG" id="ppsc:EHS13_19425"/>
<evidence type="ECO:0000313" key="2">
    <source>
        <dbReference type="Proteomes" id="UP000426246"/>
    </source>
</evidence>
<organism evidence="1 2">
    <name type="scientific">Paenibacillus psychroresistens</name>
    <dbReference type="NCBI Taxonomy" id="1778678"/>
    <lineage>
        <taxon>Bacteria</taxon>
        <taxon>Bacillati</taxon>
        <taxon>Bacillota</taxon>
        <taxon>Bacilli</taxon>
        <taxon>Bacillales</taxon>
        <taxon>Paenibacillaceae</taxon>
        <taxon>Paenibacillus</taxon>
    </lineage>
</organism>
<dbReference type="AlphaFoldDB" id="A0A6B8RKG2"/>
<reference evidence="2" key="1">
    <citation type="submission" date="2018-11" db="EMBL/GenBank/DDBJ databases">
        <title>Complete genome sequence of Paenibacillus sp. ML311-T8.</title>
        <authorList>
            <person name="Nam Y.-D."/>
            <person name="Kang J."/>
            <person name="Chung W.-H."/>
            <person name="Park Y.S."/>
        </authorList>
    </citation>
    <scope>NUCLEOTIDE SEQUENCE [LARGE SCALE GENOMIC DNA]</scope>
    <source>
        <strain evidence="2">ML311-T8</strain>
    </source>
</reference>
<dbReference type="InterPro" id="IPR054055">
    <property type="entry name" value="YpzH"/>
</dbReference>
<dbReference type="Proteomes" id="UP000426246">
    <property type="component" value="Chromosome"/>
</dbReference>
<protein>
    <submittedName>
        <fullName evidence="1">Uncharacterized protein</fullName>
    </submittedName>
</protein>
<dbReference type="EMBL" id="CP034235">
    <property type="protein sequence ID" value="QGQ96901.1"/>
    <property type="molecule type" value="Genomic_DNA"/>
</dbReference>
<accession>A0A6B8RKG2</accession>
<dbReference type="RefSeq" id="WP_155702001.1">
    <property type="nucleotide sequence ID" value="NZ_CP034235.1"/>
</dbReference>
<name>A0A6B8RKG2_9BACL</name>